<sequence>MAFFSNFAPKNPLPKGEKATKPIFSFSKKPKISFSGSRHYKEYSLCNALKGQI</sequence>
<evidence type="ECO:0000313" key="2">
    <source>
        <dbReference type="Proteomes" id="UP000012243"/>
    </source>
</evidence>
<evidence type="ECO:0000313" key="1">
    <source>
        <dbReference type="EMBL" id="ENH60361.1"/>
    </source>
</evidence>
<reference evidence="1 2" key="1">
    <citation type="submission" date="2013-02" db="EMBL/GenBank/DDBJ databases">
        <title>Comparative Sequence Analysis of H. pylori Isolates.</title>
        <authorList>
            <person name="Blanchard T.G."/>
            <person name="Czinn S.J."/>
            <person name="McCracken C.M."/>
            <person name="Abolude K.A."/>
            <person name="Shefchek K.S."/>
            <person name="Maroo A.M."/>
            <person name="Santana-Cruz I.S."/>
            <person name="Tallon L.J."/>
            <person name="Ficke F.W.F."/>
        </authorList>
    </citation>
    <scope>NUCLEOTIDE SEQUENCE [LARGE SCALE GENOMIC DNA]</scope>
    <source>
        <strain evidence="1 2">Hp A-11</strain>
    </source>
</reference>
<name>N4TUQ2_HELPX</name>
<protein>
    <submittedName>
        <fullName evidence="1">Uncharacterized protein</fullName>
    </submittedName>
</protein>
<dbReference type="AlphaFoldDB" id="N4TUQ2"/>
<organism evidence="1 2">
    <name type="scientific">Helicobacter pylori Hp A-11</name>
    <dbReference type="NCBI Taxonomy" id="992035"/>
    <lineage>
        <taxon>Bacteria</taxon>
        <taxon>Pseudomonadati</taxon>
        <taxon>Campylobacterota</taxon>
        <taxon>Epsilonproteobacteria</taxon>
        <taxon>Campylobacterales</taxon>
        <taxon>Helicobacteraceae</taxon>
        <taxon>Helicobacter</taxon>
    </lineage>
</organism>
<dbReference type="PATRIC" id="fig|992035.3.peg.1484"/>
<proteinExistence type="predicted"/>
<gene>
    <name evidence="1" type="ORF">HPHPA11_1524</name>
</gene>
<dbReference type="EMBL" id="AOTW01000001">
    <property type="protein sequence ID" value="ENH60361.1"/>
    <property type="molecule type" value="Genomic_DNA"/>
</dbReference>
<comment type="caution">
    <text evidence="1">The sequence shown here is derived from an EMBL/GenBank/DDBJ whole genome shotgun (WGS) entry which is preliminary data.</text>
</comment>
<dbReference type="Proteomes" id="UP000012243">
    <property type="component" value="Unassembled WGS sequence"/>
</dbReference>
<accession>N4TUQ2</accession>